<name>A0AAV6QGR6_SOLSE</name>
<accession>A0AAV6QGR6</accession>
<feature type="compositionally biased region" description="Basic and acidic residues" evidence="1">
    <location>
        <begin position="98"/>
        <end position="110"/>
    </location>
</feature>
<dbReference type="Proteomes" id="UP000693946">
    <property type="component" value="Linkage Group LG5"/>
</dbReference>
<feature type="chain" id="PRO_5043439862" description="Secreted protein" evidence="2">
    <location>
        <begin position="19"/>
        <end position="110"/>
    </location>
</feature>
<reference evidence="3 4" key="1">
    <citation type="journal article" date="2021" name="Sci. Rep.">
        <title>Chromosome anchoring in Senegalese sole (Solea senegalensis) reveals sex-associated markers and genome rearrangements in flatfish.</title>
        <authorList>
            <person name="Guerrero-Cozar I."/>
            <person name="Gomez-Garrido J."/>
            <person name="Berbel C."/>
            <person name="Martinez-Blanch J.F."/>
            <person name="Alioto T."/>
            <person name="Claros M.G."/>
            <person name="Gagnaire P.A."/>
            <person name="Manchado M."/>
        </authorList>
    </citation>
    <scope>NUCLEOTIDE SEQUENCE [LARGE SCALE GENOMIC DNA]</scope>
    <source>
        <strain evidence="3">Sse05_10M</strain>
    </source>
</reference>
<keyword evidence="2" id="KW-0732">Signal</keyword>
<proteinExistence type="predicted"/>
<feature type="signal peptide" evidence="2">
    <location>
        <begin position="1"/>
        <end position="18"/>
    </location>
</feature>
<evidence type="ECO:0000256" key="1">
    <source>
        <dbReference type="SAM" id="MobiDB-lite"/>
    </source>
</evidence>
<evidence type="ECO:0008006" key="5">
    <source>
        <dbReference type="Google" id="ProtNLM"/>
    </source>
</evidence>
<evidence type="ECO:0000313" key="4">
    <source>
        <dbReference type="Proteomes" id="UP000693946"/>
    </source>
</evidence>
<organism evidence="3 4">
    <name type="scientific">Solea senegalensis</name>
    <name type="common">Senegalese sole</name>
    <dbReference type="NCBI Taxonomy" id="28829"/>
    <lineage>
        <taxon>Eukaryota</taxon>
        <taxon>Metazoa</taxon>
        <taxon>Chordata</taxon>
        <taxon>Craniata</taxon>
        <taxon>Vertebrata</taxon>
        <taxon>Euteleostomi</taxon>
        <taxon>Actinopterygii</taxon>
        <taxon>Neopterygii</taxon>
        <taxon>Teleostei</taxon>
        <taxon>Neoteleostei</taxon>
        <taxon>Acanthomorphata</taxon>
        <taxon>Carangaria</taxon>
        <taxon>Pleuronectiformes</taxon>
        <taxon>Pleuronectoidei</taxon>
        <taxon>Soleidae</taxon>
        <taxon>Solea</taxon>
    </lineage>
</organism>
<evidence type="ECO:0000256" key="2">
    <source>
        <dbReference type="SAM" id="SignalP"/>
    </source>
</evidence>
<protein>
    <recommendedName>
        <fullName evidence="5">Secreted protein</fullName>
    </recommendedName>
</protein>
<evidence type="ECO:0000313" key="3">
    <source>
        <dbReference type="EMBL" id="KAG7489219.1"/>
    </source>
</evidence>
<feature type="region of interest" description="Disordered" evidence="1">
    <location>
        <begin position="78"/>
        <end position="110"/>
    </location>
</feature>
<gene>
    <name evidence="3" type="ORF">JOB18_006950</name>
</gene>
<keyword evidence="4" id="KW-1185">Reference proteome</keyword>
<sequence>MHALRQLLLLSECTVVTPHAICGNYLRESHASSRPARWSLDVTKRLGTDTSKGPQAGIELYSLHAAATIKAFHHHLKWVNGAQKDRPNSATKTPRGPHKQDNKRETSQDT</sequence>
<dbReference type="AlphaFoldDB" id="A0AAV6QGR6"/>
<dbReference type="EMBL" id="JAGKHQ010000017">
    <property type="protein sequence ID" value="KAG7489219.1"/>
    <property type="molecule type" value="Genomic_DNA"/>
</dbReference>
<comment type="caution">
    <text evidence="3">The sequence shown here is derived from an EMBL/GenBank/DDBJ whole genome shotgun (WGS) entry which is preliminary data.</text>
</comment>